<organism evidence="3">
    <name type="scientific">marine sediment metagenome</name>
    <dbReference type="NCBI Taxonomy" id="412755"/>
    <lineage>
        <taxon>unclassified sequences</taxon>
        <taxon>metagenomes</taxon>
        <taxon>ecological metagenomes</taxon>
    </lineage>
</organism>
<dbReference type="GO" id="GO:0016020">
    <property type="term" value="C:membrane"/>
    <property type="evidence" value="ECO:0007669"/>
    <property type="project" value="InterPro"/>
</dbReference>
<accession>A0A0F9FHI8</accession>
<name>A0A0F9FHI8_9ZZZZ</name>
<proteinExistence type="predicted"/>
<dbReference type="SUPFAM" id="SSF103481">
    <property type="entry name" value="Multidrug resistance efflux transporter EmrE"/>
    <property type="match status" value="2"/>
</dbReference>
<feature type="domain" description="EamA" evidence="2">
    <location>
        <begin position="152"/>
        <end position="288"/>
    </location>
</feature>
<protein>
    <recommendedName>
        <fullName evidence="2">EamA domain-containing protein</fullName>
    </recommendedName>
</protein>
<comment type="caution">
    <text evidence="3">The sequence shown here is derived from an EMBL/GenBank/DDBJ whole genome shotgun (WGS) entry which is preliminary data.</text>
</comment>
<feature type="transmembrane region" description="Helical" evidence="1">
    <location>
        <begin position="243"/>
        <end position="265"/>
    </location>
</feature>
<reference evidence="3" key="1">
    <citation type="journal article" date="2015" name="Nature">
        <title>Complex archaea that bridge the gap between prokaryotes and eukaryotes.</title>
        <authorList>
            <person name="Spang A."/>
            <person name="Saw J.H."/>
            <person name="Jorgensen S.L."/>
            <person name="Zaremba-Niedzwiedzka K."/>
            <person name="Martijn J."/>
            <person name="Lind A.E."/>
            <person name="van Eijk R."/>
            <person name="Schleper C."/>
            <person name="Guy L."/>
            <person name="Ettema T.J."/>
        </authorList>
    </citation>
    <scope>NUCLEOTIDE SEQUENCE</scope>
</reference>
<dbReference type="EMBL" id="LAZR01023612">
    <property type="protein sequence ID" value="KKL77921.1"/>
    <property type="molecule type" value="Genomic_DNA"/>
</dbReference>
<feature type="transmembrane region" description="Helical" evidence="1">
    <location>
        <begin position="6"/>
        <end position="23"/>
    </location>
</feature>
<feature type="transmembrane region" description="Helical" evidence="1">
    <location>
        <begin position="272"/>
        <end position="291"/>
    </location>
</feature>
<keyword evidence="1" id="KW-1133">Transmembrane helix</keyword>
<dbReference type="Pfam" id="PF00892">
    <property type="entry name" value="EamA"/>
    <property type="match status" value="2"/>
</dbReference>
<dbReference type="AlphaFoldDB" id="A0A0F9FHI8"/>
<keyword evidence="1" id="KW-0812">Transmembrane</keyword>
<dbReference type="InterPro" id="IPR037185">
    <property type="entry name" value="EmrE-like"/>
</dbReference>
<sequence>MNPTVLVLVLCSTFMHAGWNLLARRQRNEMAFFGRMLLVCVVVGLLPAGISELLTRSISPRAWACVLGSGALCGAYYFCLGRAYESSDFTVVYPVARALPVLLVGAGDVLLGRHPTSVGWLGMVLVVGGCLLTPLRSFKGFALRRYLNRTSVWILLTAMGTVGYTLLDKLAAEAVKAGPATAARYGYVFFVVSYLSYTLLVHGFLRPRPQPRRTGWLAPAVGVAMNFGAYWLILWAYQMASRASYVVAFRQFSIVIGVVLAFAIYKEPGKAVRLTGTGLILAGLVVIGLWGR</sequence>
<feature type="transmembrane region" description="Helical" evidence="1">
    <location>
        <begin position="30"/>
        <end position="49"/>
    </location>
</feature>
<feature type="transmembrane region" description="Helical" evidence="1">
    <location>
        <begin position="147"/>
        <end position="167"/>
    </location>
</feature>
<keyword evidence="1" id="KW-0472">Membrane</keyword>
<gene>
    <name evidence="3" type="ORF">LCGC14_2030050</name>
</gene>
<evidence type="ECO:0000259" key="2">
    <source>
        <dbReference type="Pfam" id="PF00892"/>
    </source>
</evidence>
<feature type="transmembrane region" description="Helical" evidence="1">
    <location>
        <begin position="187"/>
        <end position="205"/>
    </location>
</feature>
<feature type="transmembrane region" description="Helical" evidence="1">
    <location>
        <begin position="61"/>
        <end position="79"/>
    </location>
</feature>
<feature type="transmembrane region" description="Helical" evidence="1">
    <location>
        <begin position="91"/>
        <end position="111"/>
    </location>
</feature>
<dbReference type="Gene3D" id="1.10.3730.20">
    <property type="match status" value="2"/>
</dbReference>
<evidence type="ECO:0000256" key="1">
    <source>
        <dbReference type="SAM" id="Phobius"/>
    </source>
</evidence>
<feature type="domain" description="EamA" evidence="2">
    <location>
        <begin position="6"/>
        <end position="133"/>
    </location>
</feature>
<evidence type="ECO:0000313" key="3">
    <source>
        <dbReference type="EMBL" id="KKL77921.1"/>
    </source>
</evidence>
<feature type="transmembrane region" description="Helical" evidence="1">
    <location>
        <begin position="217"/>
        <end position="237"/>
    </location>
</feature>
<dbReference type="InterPro" id="IPR000620">
    <property type="entry name" value="EamA_dom"/>
</dbReference>
<feature type="transmembrane region" description="Helical" evidence="1">
    <location>
        <begin position="117"/>
        <end position="135"/>
    </location>
</feature>